<organism evidence="6 7">
    <name type="scientific">Cordyceps fumosorosea (strain ARSEF 2679)</name>
    <name type="common">Isaria fumosorosea</name>
    <dbReference type="NCBI Taxonomy" id="1081104"/>
    <lineage>
        <taxon>Eukaryota</taxon>
        <taxon>Fungi</taxon>
        <taxon>Dikarya</taxon>
        <taxon>Ascomycota</taxon>
        <taxon>Pezizomycotina</taxon>
        <taxon>Sordariomycetes</taxon>
        <taxon>Hypocreomycetidae</taxon>
        <taxon>Hypocreales</taxon>
        <taxon>Cordycipitaceae</taxon>
        <taxon>Cordyceps</taxon>
    </lineage>
</organism>
<feature type="compositionally biased region" description="Basic and acidic residues" evidence="3">
    <location>
        <begin position="134"/>
        <end position="144"/>
    </location>
</feature>
<feature type="compositionally biased region" description="Polar residues" evidence="3">
    <location>
        <begin position="374"/>
        <end position="391"/>
    </location>
</feature>
<evidence type="ECO:0000313" key="6">
    <source>
        <dbReference type="EMBL" id="OAA67487.1"/>
    </source>
</evidence>
<dbReference type="Pfam" id="PF00439">
    <property type="entry name" value="Bromodomain"/>
    <property type="match status" value="2"/>
</dbReference>
<feature type="domain" description="Bromo" evidence="4">
    <location>
        <begin position="604"/>
        <end position="676"/>
    </location>
</feature>
<feature type="compositionally biased region" description="Polar residues" evidence="3">
    <location>
        <begin position="82"/>
        <end position="94"/>
    </location>
</feature>
<dbReference type="EMBL" id="AZHB01000007">
    <property type="protein sequence ID" value="OAA67487.1"/>
    <property type="molecule type" value="Genomic_DNA"/>
</dbReference>
<evidence type="ECO:0000256" key="2">
    <source>
        <dbReference type="PROSITE-ProRule" id="PRU00035"/>
    </source>
</evidence>
<name>A0A167ZGH1_CORFA</name>
<dbReference type="SUPFAM" id="SSF47370">
    <property type="entry name" value="Bromodomain"/>
    <property type="match status" value="2"/>
</dbReference>
<feature type="compositionally biased region" description="Low complexity" evidence="3">
    <location>
        <begin position="224"/>
        <end position="240"/>
    </location>
</feature>
<dbReference type="Proteomes" id="UP000076744">
    <property type="component" value="Unassembled WGS sequence"/>
</dbReference>
<feature type="compositionally biased region" description="Low complexity" evidence="3">
    <location>
        <begin position="47"/>
        <end position="81"/>
    </location>
</feature>
<dbReference type="InterPro" id="IPR050935">
    <property type="entry name" value="Bromo_chromatin_reader"/>
</dbReference>
<feature type="region of interest" description="Disordered" evidence="3">
    <location>
        <begin position="522"/>
        <end position="582"/>
    </location>
</feature>
<protein>
    <submittedName>
        <fullName evidence="6">Bromodomain protein</fullName>
    </submittedName>
</protein>
<reference evidence="6 7" key="1">
    <citation type="journal article" date="2016" name="Genome Biol. Evol.">
        <title>Divergent and convergent evolution of fungal pathogenicity.</title>
        <authorList>
            <person name="Shang Y."/>
            <person name="Xiao G."/>
            <person name="Zheng P."/>
            <person name="Cen K."/>
            <person name="Zhan S."/>
            <person name="Wang C."/>
        </authorList>
    </citation>
    <scope>NUCLEOTIDE SEQUENCE [LARGE SCALE GENOMIC DNA]</scope>
    <source>
        <strain evidence="6 7">ARSEF 2679</strain>
    </source>
</reference>
<feature type="compositionally biased region" description="Low complexity" evidence="3">
    <location>
        <begin position="803"/>
        <end position="819"/>
    </location>
</feature>
<evidence type="ECO:0000259" key="4">
    <source>
        <dbReference type="PROSITE" id="PS50014"/>
    </source>
</evidence>
<dbReference type="Pfam" id="PF17035">
    <property type="entry name" value="BET"/>
    <property type="match status" value="1"/>
</dbReference>
<feature type="region of interest" description="Disordered" evidence="3">
    <location>
        <begin position="374"/>
        <end position="393"/>
    </location>
</feature>
<feature type="compositionally biased region" description="Basic and acidic residues" evidence="3">
    <location>
        <begin position="242"/>
        <end position="251"/>
    </location>
</feature>
<dbReference type="PROSITE" id="PS50014">
    <property type="entry name" value="BROMODOMAIN_2"/>
    <property type="match status" value="2"/>
</dbReference>
<feature type="region of interest" description="Disordered" evidence="3">
    <location>
        <begin position="785"/>
        <end position="830"/>
    </location>
</feature>
<dbReference type="RefSeq" id="XP_018705476.1">
    <property type="nucleotide sequence ID" value="XM_018847269.1"/>
</dbReference>
<dbReference type="PANTHER" id="PTHR22880:SF225">
    <property type="entry name" value="BROMODOMAIN-CONTAINING PROTEIN BET-1-RELATED"/>
    <property type="match status" value="1"/>
</dbReference>
<feature type="compositionally biased region" description="Basic and acidic residues" evidence="3">
    <location>
        <begin position="543"/>
        <end position="564"/>
    </location>
</feature>
<evidence type="ECO:0000259" key="5">
    <source>
        <dbReference type="PROSITE" id="PS51525"/>
    </source>
</evidence>
<dbReference type="Gene3D" id="1.20.920.10">
    <property type="entry name" value="Bromodomain-like"/>
    <property type="match status" value="2"/>
</dbReference>
<evidence type="ECO:0000256" key="3">
    <source>
        <dbReference type="SAM" id="MobiDB-lite"/>
    </source>
</evidence>
<feature type="compositionally biased region" description="Polar residues" evidence="3">
    <location>
        <begin position="253"/>
        <end position="262"/>
    </location>
</feature>
<dbReference type="GO" id="GO:0006338">
    <property type="term" value="P:chromatin remodeling"/>
    <property type="evidence" value="ECO:0007669"/>
    <property type="project" value="TreeGrafter"/>
</dbReference>
<dbReference type="InterPro" id="IPR001487">
    <property type="entry name" value="Bromodomain"/>
</dbReference>
<dbReference type="CDD" id="cd04369">
    <property type="entry name" value="Bromodomain"/>
    <property type="match status" value="1"/>
</dbReference>
<feature type="domain" description="Bromo" evidence="4">
    <location>
        <begin position="405"/>
        <end position="480"/>
    </location>
</feature>
<dbReference type="GO" id="GO:0006355">
    <property type="term" value="P:regulation of DNA-templated transcription"/>
    <property type="evidence" value="ECO:0007669"/>
    <property type="project" value="TreeGrafter"/>
</dbReference>
<keyword evidence="7" id="KW-1185">Reference proteome</keyword>
<feature type="region of interest" description="Disordered" evidence="3">
    <location>
        <begin position="899"/>
        <end position="983"/>
    </location>
</feature>
<dbReference type="GeneID" id="30019955"/>
<dbReference type="GO" id="GO:0005634">
    <property type="term" value="C:nucleus"/>
    <property type="evidence" value="ECO:0007669"/>
    <property type="project" value="TreeGrafter"/>
</dbReference>
<evidence type="ECO:0000256" key="1">
    <source>
        <dbReference type="ARBA" id="ARBA00023117"/>
    </source>
</evidence>
<dbReference type="PANTHER" id="PTHR22880">
    <property type="entry name" value="FALZ-RELATED BROMODOMAIN-CONTAINING PROTEINS"/>
    <property type="match status" value="1"/>
</dbReference>
<dbReference type="InterPro" id="IPR027353">
    <property type="entry name" value="NET_dom"/>
</dbReference>
<proteinExistence type="predicted"/>
<evidence type="ECO:0000313" key="7">
    <source>
        <dbReference type="Proteomes" id="UP000076744"/>
    </source>
</evidence>
<dbReference type="SMART" id="SM00297">
    <property type="entry name" value="BROMO"/>
    <property type="match status" value="1"/>
</dbReference>
<keyword evidence="1 2" id="KW-0103">Bromodomain</keyword>
<feature type="compositionally biased region" description="Low complexity" evidence="3">
    <location>
        <begin position="120"/>
        <end position="130"/>
    </location>
</feature>
<feature type="domain" description="NET" evidence="5">
    <location>
        <begin position="822"/>
        <end position="903"/>
    </location>
</feature>
<dbReference type="InterPro" id="IPR036427">
    <property type="entry name" value="Bromodomain-like_sf"/>
</dbReference>
<sequence>MEWPKSDAPPTAAAPVSENKPPASPSQPEQKRDSNGFTATGSSPKPAESISEPSATTTAAAPVEPTSTASAPVVNGSSSSSEHNGANGISQATEPSPEKPAPNEVIESAASPQHAEDKLAALSSTATTSAPARELAEMSAEKTPPRPVAQGSAPEAFNEAAQGALGEPKEEVKEEVKEEAKEEVTTESNDVAKPVPSLETEDVKMEEPPLVEKLSAEPVPVEPSPALSASKEASAAEPAKTTGHEDIKMEDASQGSSATAQAPKQPPSLQPQDSAALPTSEVDLQPASMSQLNIETQPDTSPIVESVEVSMSDAPVAKVAREREDDGADDEPVAKRARTEPEEDKPMADQPDQSTVAAAPPDESAPVDQVQSLDTLPNWNDSEANGRTFSPYQRREVRKTIGRLKKTKAGGHFRDAVVKLWPQLREAYLARIEKPMDLSELDRNVREAEGPYATFGDFKNAASLIYLNTLNFNGPTHDVTFASFTVVKALWEELLAAPAEEPPKPKAIPKAKPVRESRAVAIAEAPVARRMSTGPRGSPSTDADAKSAAGDRRGSTATEGDRPKRTVRAPKPKDIDYTTKPSRKKLKPELQFAMEVLGEVMHPKYEQLNMWFLEPVDAEGLNIPDYYSIIKKPMDLGKVSAMLSGGDFSNLKEFDKHVRLVFENCYSFNGPPNQGNPVSQRAAELENIYTSQMKNKDSWLAKFAKANAPTSADVSDEEDEDEDADDVAFAEDNSKEIQELQAKLDEETKKLHAMFVPGANQSMIDIQKGIVDMVQQALIKAVASAGEVQPKNDKAKKPKGSKSKGAGARKSTGGLPAKKAGGGKKGAAKKSLTAADKDHIANAINDLEMPHLDRAIDIIKRDTGQNENTDGELELDIDQLSNDALLKLWELCKKVLPGFAKDTTNTAPPPEPVRPSKPKPSAGKTKKNKPMSASEQEARIKQLTALAQVYKDGSGGPTLAAQDGNAHSPGPADSSDDSDSEEE</sequence>
<dbReference type="GO" id="GO:0000785">
    <property type="term" value="C:chromatin"/>
    <property type="evidence" value="ECO:0007669"/>
    <property type="project" value="TreeGrafter"/>
</dbReference>
<feature type="compositionally biased region" description="Polar residues" evidence="3">
    <location>
        <begin position="287"/>
        <end position="300"/>
    </location>
</feature>
<feature type="compositionally biased region" description="Basic and acidic residues" evidence="3">
    <location>
        <begin position="332"/>
        <end position="347"/>
    </location>
</feature>
<dbReference type="PROSITE" id="PS51525">
    <property type="entry name" value="NET"/>
    <property type="match status" value="1"/>
</dbReference>
<feature type="region of interest" description="Disordered" evidence="3">
    <location>
        <begin position="1"/>
        <end position="368"/>
    </location>
</feature>
<dbReference type="InterPro" id="IPR038336">
    <property type="entry name" value="NET_sf"/>
</dbReference>
<dbReference type="AlphaFoldDB" id="A0A167ZGH1"/>
<feature type="compositionally biased region" description="Basic and acidic residues" evidence="3">
    <location>
        <begin position="167"/>
        <end position="184"/>
    </location>
</feature>
<dbReference type="Gene3D" id="1.20.1270.220">
    <property type="match status" value="1"/>
</dbReference>
<feature type="compositionally biased region" description="Acidic residues" evidence="3">
    <location>
        <begin position="974"/>
        <end position="983"/>
    </location>
</feature>
<comment type="caution">
    <text evidence="6">The sequence shown here is derived from an EMBL/GenBank/DDBJ whole genome shotgun (WGS) entry which is preliminary data.</text>
</comment>
<dbReference type="OrthoDB" id="784962at2759"/>
<dbReference type="PRINTS" id="PR00503">
    <property type="entry name" value="BROMODOMAIN"/>
</dbReference>
<gene>
    <name evidence="6" type="ORF">ISF_03663</name>
</gene>
<accession>A0A167ZGH1</accession>
<dbReference type="STRING" id="1081104.A0A167ZGH1"/>